<evidence type="ECO:0000313" key="3">
    <source>
        <dbReference type="Proteomes" id="UP000193409"/>
    </source>
</evidence>
<feature type="transmembrane region" description="Helical" evidence="1">
    <location>
        <begin position="181"/>
        <end position="199"/>
    </location>
</feature>
<feature type="transmembrane region" description="Helical" evidence="1">
    <location>
        <begin position="215"/>
        <end position="233"/>
    </location>
</feature>
<dbReference type="AlphaFoldDB" id="A0A1Y5SN19"/>
<name>A0A1Y5SN19_9RHOB</name>
<dbReference type="RefSeq" id="WP_085868768.1">
    <property type="nucleotide sequence ID" value="NZ_FWFQ01000014.1"/>
</dbReference>
<dbReference type="OrthoDB" id="9803163at2"/>
<keyword evidence="3" id="KW-1185">Reference proteome</keyword>
<evidence type="ECO:0000313" key="2">
    <source>
        <dbReference type="EMBL" id="SLN43866.1"/>
    </source>
</evidence>
<keyword evidence="1" id="KW-1133">Transmembrane helix</keyword>
<keyword evidence="1" id="KW-0812">Transmembrane</keyword>
<dbReference type="Proteomes" id="UP000193409">
    <property type="component" value="Unassembled WGS sequence"/>
</dbReference>
<dbReference type="EMBL" id="FWFQ01000014">
    <property type="protein sequence ID" value="SLN43866.1"/>
    <property type="molecule type" value="Genomic_DNA"/>
</dbReference>
<evidence type="ECO:0008006" key="4">
    <source>
        <dbReference type="Google" id="ProtNLM"/>
    </source>
</evidence>
<keyword evidence="1" id="KW-0472">Membrane</keyword>
<feature type="transmembrane region" description="Helical" evidence="1">
    <location>
        <begin position="63"/>
        <end position="84"/>
    </location>
</feature>
<evidence type="ECO:0000256" key="1">
    <source>
        <dbReference type="SAM" id="Phobius"/>
    </source>
</evidence>
<gene>
    <name evidence="2" type="ORF">PSA7680_02223</name>
</gene>
<organism evidence="2 3">
    <name type="scientific">Pseudoruegeria aquimaris</name>
    <dbReference type="NCBI Taxonomy" id="393663"/>
    <lineage>
        <taxon>Bacteria</taxon>
        <taxon>Pseudomonadati</taxon>
        <taxon>Pseudomonadota</taxon>
        <taxon>Alphaproteobacteria</taxon>
        <taxon>Rhodobacterales</taxon>
        <taxon>Roseobacteraceae</taxon>
        <taxon>Pseudoruegeria</taxon>
    </lineage>
</organism>
<accession>A0A1Y5SN19</accession>
<feature type="transmembrane region" description="Helical" evidence="1">
    <location>
        <begin position="141"/>
        <end position="161"/>
    </location>
</feature>
<reference evidence="2 3" key="1">
    <citation type="submission" date="2017-03" db="EMBL/GenBank/DDBJ databases">
        <authorList>
            <person name="Afonso C.L."/>
            <person name="Miller P.J."/>
            <person name="Scott M.A."/>
            <person name="Spackman E."/>
            <person name="Goraichik I."/>
            <person name="Dimitrov K.M."/>
            <person name="Suarez D.L."/>
            <person name="Swayne D.E."/>
        </authorList>
    </citation>
    <scope>NUCLEOTIDE SEQUENCE [LARGE SCALE GENOMIC DNA]</scope>
    <source>
        <strain evidence="2 3">CECT 7680</strain>
    </source>
</reference>
<sequence length="294" mass="31982">MLSTSPQCRPAQRPQAPCQKEGIVASYLTIRQSLGYIGLALPVVLLVGGLAGNEGIAPSISHFYYTSMQDVFVGALCAIGVFLMGSWGPDSHDAGFITHKRVSRIGGVGAIGLALVPTHTDKPFECSFVQCMTGMQTGSDIHHVFAGLFFLSMALFCLFLFYEREEDGTGDHARMALRNRIYKGSGAVILVAMAALYTYRISSPETKAVMDANSYQFWIESIGVWAFGLCWLIKGHAFSALNDRDLPPQAVNLDCEPSRPKISLAYARALPKLPHAIPVRAPVPALRKPAHRRA</sequence>
<proteinExistence type="predicted"/>
<protein>
    <recommendedName>
        <fullName evidence="4">Frag1/DRAM/Sfk1 family protein</fullName>
    </recommendedName>
</protein>
<feature type="transmembrane region" description="Helical" evidence="1">
    <location>
        <begin position="34"/>
        <end position="51"/>
    </location>
</feature>